<evidence type="ECO:0000256" key="7">
    <source>
        <dbReference type="SAM" id="MobiDB-lite"/>
    </source>
</evidence>
<dbReference type="FunFam" id="3.40.50.300:FF:000218">
    <property type="entry name" value="Multidrug ABC transporter ATP-binding protein"/>
    <property type="match status" value="1"/>
</dbReference>
<evidence type="ECO:0000256" key="5">
    <source>
        <dbReference type="ARBA" id="ARBA00022989"/>
    </source>
</evidence>
<evidence type="ECO:0000256" key="2">
    <source>
        <dbReference type="ARBA" id="ARBA00022692"/>
    </source>
</evidence>
<dbReference type="GO" id="GO:0016020">
    <property type="term" value="C:membrane"/>
    <property type="evidence" value="ECO:0007669"/>
    <property type="project" value="UniProtKB-SubCell"/>
</dbReference>
<dbReference type="InterPro" id="IPR011527">
    <property type="entry name" value="ABC1_TM_dom"/>
</dbReference>
<dbReference type="PANTHER" id="PTHR43394:SF19">
    <property type="entry name" value="ABC TRANSPORTER B FAMILY"/>
    <property type="match status" value="1"/>
</dbReference>
<feature type="transmembrane region" description="Helical" evidence="8">
    <location>
        <begin position="202"/>
        <end position="229"/>
    </location>
</feature>
<dbReference type="EMBL" id="MW890237">
    <property type="protein sequence ID" value="QVT92359.1"/>
    <property type="molecule type" value="mRNA"/>
</dbReference>
<keyword evidence="5 8" id="KW-1133">Transmembrane helix</keyword>
<keyword evidence="2 8" id="KW-0812">Transmembrane</keyword>
<feature type="region of interest" description="Disordered" evidence="7">
    <location>
        <begin position="1266"/>
        <end position="1302"/>
    </location>
</feature>
<gene>
    <name evidence="11" type="primary">ABCB3</name>
</gene>
<evidence type="ECO:0000256" key="3">
    <source>
        <dbReference type="ARBA" id="ARBA00022741"/>
    </source>
</evidence>
<dbReference type="InterPro" id="IPR039421">
    <property type="entry name" value="Type_1_exporter"/>
</dbReference>
<reference evidence="11" key="1">
    <citation type="journal article" date="2021" name="BMC Genomics">
        <title>Genome-wide analysis of ATP-binding cassette transporter provides insight to genes related to bioactive metabolite transportation in Salvia miltiorrhiza.</title>
        <authorList>
            <person name="Yan L."/>
            <person name="Zhang J."/>
            <person name="Chen H."/>
            <person name="Luo H."/>
        </authorList>
    </citation>
    <scope>NUCLEOTIDE SEQUENCE</scope>
</reference>
<proteinExistence type="evidence at transcript level"/>
<feature type="transmembrane region" description="Helical" evidence="8">
    <location>
        <begin position="159"/>
        <end position="182"/>
    </location>
</feature>
<dbReference type="PROSITE" id="PS00211">
    <property type="entry name" value="ABC_TRANSPORTER_1"/>
    <property type="match status" value="1"/>
</dbReference>
<evidence type="ECO:0000313" key="11">
    <source>
        <dbReference type="EMBL" id="QVT92359.1"/>
    </source>
</evidence>
<evidence type="ECO:0000256" key="8">
    <source>
        <dbReference type="SAM" id="Phobius"/>
    </source>
</evidence>
<keyword evidence="6 8" id="KW-0472">Membrane</keyword>
<dbReference type="GO" id="GO:0015421">
    <property type="term" value="F:ABC-type oligopeptide transporter activity"/>
    <property type="evidence" value="ECO:0007669"/>
    <property type="project" value="TreeGrafter"/>
</dbReference>
<evidence type="ECO:0000256" key="6">
    <source>
        <dbReference type="ARBA" id="ARBA00023136"/>
    </source>
</evidence>
<dbReference type="PANTHER" id="PTHR43394">
    <property type="entry name" value="ATP-DEPENDENT PERMEASE MDL1, MITOCHONDRIAL"/>
    <property type="match status" value="1"/>
</dbReference>
<feature type="domain" description="ABC transmembrane type-1" evidence="10">
    <location>
        <begin position="164"/>
        <end position="443"/>
    </location>
</feature>
<organism evidence="11">
    <name type="scientific">Salvia miltiorrhiza</name>
    <name type="common">Chinese sage</name>
    <dbReference type="NCBI Taxonomy" id="226208"/>
    <lineage>
        <taxon>Eukaryota</taxon>
        <taxon>Viridiplantae</taxon>
        <taxon>Streptophyta</taxon>
        <taxon>Embryophyta</taxon>
        <taxon>Tracheophyta</taxon>
        <taxon>Spermatophyta</taxon>
        <taxon>Magnoliopsida</taxon>
        <taxon>eudicotyledons</taxon>
        <taxon>Gunneridae</taxon>
        <taxon>Pentapetalae</taxon>
        <taxon>asterids</taxon>
        <taxon>lamiids</taxon>
        <taxon>Lamiales</taxon>
        <taxon>Lamiaceae</taxon>
        <taxon>Nepetoideae</taxon>
        <taxon>Mentheae</taxon>
        <taxon>Salviinae</taxon>
        <taxon>Salvia</taxon>
        <taxon>Salvia incertae sedis</taxon>
    </lineage>
</organism>
<sequence length="1354" mass="152007">MKVRTRLSCVNRRRWLSPSRILRHMAALQTAFHLHTYFNAWDTNSIPIFTSKTSLRFCNSTLVQNLPRNPNSAYAVRPRVPVWHAVKHDRENCLEERNKNALHTIVRWFELVRDVFPGGCWWNLTDFEQNVDGLPIAAESITVSQALREMWALVADEKWILYTAFGALIVAAVSEISLPGILAASVFSAQNGEMLVFYQNSWLLILLCFTSGICSGLRSGCFAVANVILVKRLRQAVFKSLLLQDVSFFDTEAVGDLTSRISTDCQRLSQTVGNDIHMILRNTFQGIGAFIALMTLSWPLALSSLVICCILSLIFLFYGQYQKKAALLAQNFVASSNEIAQETFSLMRTIRAYGTEKEEFQRFAQWIQRLACVGMRENVAYGLWTLSFTTLYRSMQVLAVLLGGMSIISGHVSTEQLTKYVLYCEWLIYAAWRLQDSMSSLLQSVGACEKVFQLMHLPPSTEFLSKGRRLFLALFLSNSAASMNCTSHCILFPTFDPHFSNLILQGVKLQRLTGCVDFVNVSFHYSSRRKVPILENVNFSIKANEMVAIVGVSGSGKSSLINLLLRLYEPVNGEILVNGIPLREMDMRWLRENIGYVGQEPHLLHMDIKSNISYGCSRSIIAEDEIESAAKNANAHEFISALPHGYHTVINDNILSGGQKQRIAIARALLRDPIFLVFDEATSALDADSEGYIKEILQALKNDAERRKTIIIVAQRLSTIKAADRIVVLNDGQVVEIVTRGKELPRQNLQRGTKTLSSSRFFFFFAYSLSVADAPTSLPNYSWVLEEESMEIASGSGLPAMEAVARSYTALLLRVLPEFESMMAETESMVPETNTVSIAPESESMVAETESMVPETESMVDATLATEIPLLSASAPGFVEEAIFYEFAQFEGEKYTKYVGLLECILPDSGYDEWVVAGGLILDEESPRVWQKPSDTSEKERRFDHANHYERRFPISSRGIQARSYRELIPMGKSFFTIKFQSLDDKTTAKCKMMWDLSKGSLRLREWTRNFDPHKELSSLVSIGSPIKIDSTTTIREITGNSIDICKRSQLNANNAKVAAQPMRDGPPVREPSIKPREKGFTLMENKHPIEKVALSGPDLLEALLVPFRDGVERVELEEHEAACRDKGDTWSSYAHDHGYWYDEFSSSIGRGEGDLSWFCESMFTANRCEVWAADGGHKAACRGGCGSWSDYKHSAHRQADPTFSASRSGMERVIAAVTVGQVSPQNVDKNKGVSHEGSKDSSTPASEDIDSRISRLEEQFSQEMQMLVDQAPPKRGRGRPPKGMERPRIPQAPEDSIKGRRRNAEEIGYKPRDFVVDHNRNASLRAMNNIANGRWSNEMELDDFHTNMGFPSC</sequence>
<dbReference type="InterPro" id="IPR017871">
    <property type="entry name" value="ABC_transporter-like_CS"/>
</dbReference>
<keyword evidence="4" id="KW-0067">ATP-binding</keyword>
<dbReference type="InterPro" id="IPR003439">
    <property type="entry name" value="ABC_transporter-like_ATP-bd"/>
</dbReference>
<dbReference type="Pfam" id="PF00664">
    <property type="entry name" value="ABC_membrane"/>
    <property type="match status" value="1"/>
</dbReference>
<dbReference type="SMART" id="SM00382">
    <property type="entry name" value="AAA"/>
    <property type="match status" value="1"/>
</dbReference>
<feature type="compositionally biased region" description="Basic and acidic residues" evidence="7">
    <location>
        <begin position="1229"/>
        <end position="1240"/>
    </location>
</feature>
<evidence type="ECO:0000256" key="1">
    <source>
        <dbReference type="ARBA" id="ARBA00004141"/>
    </source>
</evidence>
<dbReference type="PROSITE" id="PS50893">
    <property type="entry name" value="ABC_TRANSPORTER_2"/>
    <property type="match status" value="1"/>
</dbReference>
<name>A0A8E6YID2_SALMI</name>
<keyword evidence="3" id="KW-0547">Nucleotide-binding</keyword>
<dbReference type="InterPro" id="IPR003593">
    <property type="entry name" value="AAA+_ATPase"/>
</dbReference>
<feature type="domain" description="ABC transporter" evidence="9">
    <location>
        <begin position="516"/>
        <end position="756"/>
    </location>
</feature>
<dbReference type="GO" id="GO:0016887">
    <property type="term" value="F:ATP hydrolysis activity"/>
    <property type="evidence" value="ECO:0007669"/>
    <property type="project" value="InterPro"/>
</dbReference>
<evidence type="ECO:0000259" key="9">
    <source>
        <dbReference type="PROSITE" id="PS50893"/>
    </source>
</evidence>
<dbReference type="CDD" id="cd18572">
    <property type="entry name" value="ABC_6TM_TAP"/>
    <property type="match status" value="1"/>
</dbReference>
<dbReference type="Pfam" id="PF00005">
    <property type="entry name" value="ABC_tran"/>
    <property type="match status" value="1"/>
</dbReference>
<feature type="transmembrane region" description="Helical" evidence="8">
    <location>
        <begin position="287"/>
        <end position="318"/>
    </location>
</feature>
<comment type="subcellular location">
    <subcellularLocation>
        <location evidence="1">Membrane</location>
        <topology evidence="1">Multi-pass membrane protein</topology>
    </subcellularLocation>
</comment>
<evidence type="ECO:0000256" key="4">
    <source>
        <dbReference type="ARBA" id="ARBA00022840"/>
    </source>
</evidence>
<feature type="region of interest" description="Disordered" evidence="7">
    <location>
        <begin position="1222"/>
        <end position="1251"/>
    </location>
</feature>
<accession>A0A8E6YID2</accession>
<protein>
    <submittedName>
        <fullName evidence="11">ABC transporter</fullName>
    </submittedName>
</protein>
<dbReference type="GO" id="GO:0005524">
    <property type="term" value="F:ATP binding"/>
    <property type="evidence" value="ECO:0007669"/>
    <property type="project" value="UniProtKB-KW"/>
</dbReference>
<evidence type="ECO:0000259" key="10">
    <source>
        <dbReference type="PROSITE" id="PS50929"/>
    </source>
</evidence>
<dbReference type="PROSITE" id="PS50929">
    <property type="entry name" value="ABC_TM1F"/>
    <property type="match status" value="1"/>
</dbReference>